<organism evidence="1 2">
    <name type="scientific">Pluteus cervinus</name>
    <dbReference type="NCBI Taxonomy" id="181527"/>
    <lineage>
        <taxon>Eukaryota</taxon>
        <taxon>Fungi</taxon>
        <taxon>Dikarya</taxon>
        <taxon>Basidiomycota</taxon>
        <taxon>Agaricomycotina</taxon>
        <taxon>Agaricomycetes</taxon>
        <taxon>Agaricomycetidae</taxon>
        <taxon>Agaricales</taxon>
        <taxon>Pluteineae</taxon>
        <taxon>Pluteaceae</taxon>
        <taxon>Pluteus</taxon>
    </lineage>
</organism>
<sequence length="146" mass="16133">MSSFSPASSTPTLTSSTSADTNEGKAPDAGPIADLPRIPTDDERKFQPKEGKRKEEKKRKADKESSRGSEQEKKRKRKERPESKLLSDVTSQVPGSIDAQEGGDPVGAPDEESQVSKAEKKLLSKEERKKIKAEKKARKREQANEL</sequence>
<protein>
    <submittedName>
        <fullName evidence="1">Uncharacterized protein</fullName>
    </submittedName>
</protein>
<gene>
    <name evidence="1" type="ORF">BDN72DRAFT_832360</name>
</gene>
<evidence type="ECO:0000313" key="1">
    <source>
        <dbReference type="EMBL" id="TFK75477.1"/>
    </source>
</evidence>
<accession>A0ACD3BCY8</accession>
<reference evidence="1 2" key="1">
    <citation type="journal article" date="2019" name="Nat. Ecol. Evol.">
        <title>Megaphylogeny resolves global patterns of mushroom evolution.</title>
        <authorList>
            <person name="Varga T."/>
            <person name="Krizsan K."/>
            <person name="Foldi C."/>
            <person name="Dima B."/>
            <person name="Sanchez-Garcia M."/>
            <person name="Sanchez-Ramirez S."/>
            <person name="Szollosi G.J."/>
            <person name="Szarkandi J.G."/>
            <person name="Papp V."/>
            <person name="Albert L."/>
            <person name="Andreopoulos W."/>
            <person name="Angelini C."/>
            <person name="Antonin V."/>
            <person name="Barry K.W."/>
            <person name="Bougher N.L."/>
            <person name="Buchanan P."/>
            <person name="Buyck B."/>
            <person name="Bense V."/>
            <person name="Catcheside P."/>
            <person name="Chovatia M."/>
            <person name="Cooper J."/>
            <person name="Damon W."/>
            <person name="Desjardin D."/>
            <person name="Finy P."/>
            <person name="Geml J."/>
            <person name="Haridas S."/>
            <person name="Hughes K."/>
            <person name="Justo A."/>
            <person name="Karasinski D."/>
            <person name="Kautmanova I."/>
            <person name="Kiss B."/>
            <person name="Kocsube S."/>
            <person name="Kotiranta H."/>
            <person name="LaButti K.M."/>
            <person name="Lechner B.E."/>
            <person name="Liimatainen K."/>
            <person name="Lipzen A."/>
            <person name="Lukacs Z."/>
            <person name="Mihaltcheva S."/>
            <person name="Morgado L.N."/>
            <person name="Niskanen T."/>
            <person name="Noordeloos M.E."/>
            <person name="Ohm R.A."/>
            <person name="Ortiz-Santana B."/>
            <person name="Ovrebo C."/>
            <person name="Racz N."/>
            <person name="Riley R."/>
            <person name="Savchenko A."/>
            <person name="Shiryaev A."/>
            <person name="Soop K."/>
            <person name="Spirin V."/>
            <person name="Szebenyi C."/>
            <person name="Tomsovsky M."/>
            <person name="Tulloss R.E."/>
            <person name="Uehling J."/>
            <person name="Grigoriev I.V."/>
            <person name="Vagvolgyi C."/>
            <person name="Papp T."/>
            <person name="Martin F.M."/>
            <person name="Miettinen O."/>
            <person name="Hibbett D.S."/>
            <person name="Nagy L.G."/>
        </authorList>
    </citation>
    <scope>NUCLEOTIDE SEQUENCE [LARGE SCALE GENOMIC DNA]</scope>
    <source>
        <strain evidence="1 2">NL-1719</strain>
    </source>
</reference>
<dbReference type="EMBL" id="ML208263">
    <property type="protein sequence ID" value="TFK75477.1"/>
    <property type="molecule type" value="Genomic_DNA"/>
</dbReference>
<dbReference type="Proteomes" id="UP000308600">
    <property type="component" value="Unassembled WGS sequence"/>
</dbReference>
<keyword evidence="2" id="KW-1185">Reference proteome</keyword>
<proteinExistence type="predicted"/>
<name>A0ACD3BCY8_9AGAR</name>
<evidence type="ECO:0000313" key="2">
    <source>
        <dbReference type="Proteomes" id="UP000308600"/>
    </source>
</evidence>